<evidence type="ECO:0000313" key="21">
    <source>
        <dbReference type="Proteomes" id="UP000243650"/>
    </source>
</evidence>
<dbReference type="GO" id="GO:0046872">
    <property type="term" value="F:metal ion binding"/>
    <property type="evidence" value="ECO:0007669"/>
    <property type="project" value="UniProtKB-KW"/>
</dbReference>
<keyword evidence="12 19" id="KW-0472">Membrane</keyword>
<evidence type="ECO:0000256" key="6">
    <source>
        <dbReference type="ARBA" id="ARBA00022692"/>
    </source>
</evidence>
<gene>
    <name evidence="20" type="ORF">C6I21_11715</name>
</gene>
<dbReference type="AlphaFoldDB" id="A0A2P6MFR6"/>
<evidence type="ECO:0000256" key="14">
    <source>
        <dbReference type="ARBA" id="ARBA00023264"/>
    </source>
</evidence>
<dbReference type="InterPro" id="IPR000829">
    <property type="entry name" value="DAGK"/>
</dbReference>
<feature type="active site" description="Proton acceptor" evidence="15">
    <location>
        <position position="92"/>
    </location>
</feature>
<comment type="similarity">
    <text evidence="2">Belongs to the bacterial diacylglycerol kinase family.</text>
</comment>
<keyword evidence="13" id="KW-0594">Phospholipid biosynthesis</keyword>
<evidence type="ECO:0000256" key="13">
    <source>
        <dbReference type="ARBA" id="ARBA00023209"/>
    </source>
</evidence>
<evidence type="ECO:0000256" key="9">
    <source>
        <dbReference type="ARBA" id="ARBA00022840"/>
    </source>
</evidence>
<feature type="binding site" evidence="16">
    <location>
        <position position="32"/>
    </location>
    <ligand>
        <name>substrate</name>
    </ligand>
</feature>
<feature type="transmembrane region" description="Helical" evidence="19">
    <location>
        <begin position="119"/>
        <end position="140"/>
    </location>
</feature>
<reference evidence="20 21" key="1">
    <citation type="submission" date="2018-03" db="EMBL/GenBank/DDBJ databases">
        <title>Bacillus urumqiensis sp. nov., a moderately haloalkaliphilic bacterium isolated from a salt lake.</title>
        <authorList>
            <person name="Zhao B."/>
            <person name="Liao Z."/>
        </authorList>
    </citation>
    <scope>NUCLEOTIDE SEQUENCE [LARGE SCALE GENOMIC DNA]</scope>
    <source>
        <strain evidence="20 21">BZ-SZ-XJ18</strain>
    </source>
</reference>
<keyword evidence="21" id="KW-1185">Reference proteome</keyword>
<comment type="caution">
    <text evidence="20">The sequence shown here is derived from an EMBL/GenBank/DDBJ whole genome shotgun (WGS) entry which is preliminary data.</text>
</comment>
<evidence type="ECO:0000256" key="19">
    <source>
        <dbReference type="SAM" id="Phobius"/>
    </source>
</evidence>
<evidence type="ECO:0000256" key="17">
    <source>
        <dbReference type="PIRSR" id="PIRSR600829-3"/>
    </source>
</evidence>
<feature type="binding site" evidence="17">
    <location>
        <position position="99"/>
    </location>
    <ligand>
        <name>ATP</name>
        <dbReference type="ChEBI" id="CHEBI:30616"/>
    </ligand>
</feature>
<dbReference type="OrthoDB" id="9789934at2"/>
<dbReference type="PANTHER" id="PTHR34299:SF1">
    <property type="entry name" value="DIACYLGLYCEROL KINASE"/>
    <property type="match status" value="1"/>
</dbReference>
<dbReference type="Pfam" id="PF01219">
    <property type="entry name" value="DAGK_prokar"/>
    <property type="match status" value="1"/>
</dbReference>
<comment type="subcellular location">
    <subcellularLocation>
        <location evidence="1">Cell membrane</location>
        <topology evidence="1">Multi-pass membrane protein</topology>
    </subcellularLocation>
</comment>
<keyword evidence="3" id="KW-1003">Cell membrane</keyword>
<evidence type="ECO:0000256" key="15">
    <source>
        <dbReference type="PIRSR" id="PIRSR600829-1"/>
    </source>
</evidence>
<evidence type="ECO:0000256" key="10">
    <source>
        <dbReference type="ARBA" id="ARBA00022989"/>
    </source>
</evidence>
<feature type="binding site" evidence="17">
    <location>
        <position position="51"/>
    </location>
    <ligand>
        <name>ATP</name>
        <dbReference type="ChEBI" id="CHEBI:30616"/>
    </ligand>
</feature>
<keyword evidence="11" id="KW-0443">Lipid metabolism</keyword>
<keyword evidence="8 20" id="KW-0418">Kinase</keyword>
<keyword evidence="6 19" id="KW-0812">Transmembrane</keyword>
<keyword evidence="5" id="KW-0808">Transferase</keyword>
<keyword evidence="9 17" id="KW-0067">ATP-binding</keyword>
<keyword evidence="7 17" id="KW-0547">Nucleotide-binding</keyword>
<keyword evidence="18" id="KW-0479">Metal-binding</keyword>
<dbReference type="GO" id="GO:0016301">
    <property type="term" value="F:kinase activity"/>
    <property type="evidence" value="ECO:0007669"/>
    <property type="project" value="UniProtKB-KW"/>
</dbReference>
<keyword evidence="10 19" id="KW-1133">Transmembrane helix</keyword>
<evidence type="ECO:0000256" key="5">
    <source>
        <dbReference type="ARBA" id="ARBA00022679"/>
    </source>
</evidence>
<sequence>MRKKKCSFVRNRFWRNTVSPNKSSSRFVSFPRLKKSFVYAAAGVVFTWKNEQNFRIHTVAAAAAFLLAQVLRVPLIEQAVLAVAVGAVLCLELVNTALEHITDVLIQTYDERAKIIKDTAAGGVLVFALTAAVVGGMIFIPRIVHILF</sequence>
<dbReference type="GO" id="GO:0008654">
    <property type="term" value="P:phospholipid biosynthetic process"/>
    <property type="evidence" value="ECO:0007669"/>
    <property type="project" value="UniProtKB-KW"/>
</dbReference>
<feature type="binding site" evidence="17">
    <location>
        <position position="32"/>
    </location>
    <ligand>
        <name>ATP</name>
        <dbReference type="ChEBI" id="CHEBI:30616"/>
    </ligand>
</feature>
<proteinExistence type="inferred from homology"/>
<dbReference type="InterPro" id="IPR036945">
    <property type="entry name" value="DAGK_sf"/>
</dbReference>
<dbReference type="GO" id="GO:0005886">
    <property type="term" value="C:plasma membrane"/>
    <property type="evidence" value="ECO:0007669"/>
    <property type="project" value="UniProtKB-SubCell"/>
</dbReference>
<feature type="binding site" evidence="17">
    <location>
        <begin position="117"/>
        <end position="118"/>
    </location>
    <ligand>
        <name>ATP</name>
        <dbReference type="ChEBI" id="CHEBI:30616"/>
    </ligand>
</feature>
<evidence type="ECO:0000313" key="20">
    <source>
        <dbReference type="EMBL" id="PRO65107.1"/>
    </source>
</evidence>
<evidence type="ECO:0000256" key="11">
    <source>
        <dbReference type="ARBA" id="ARBA00023098"/>
    </source>
</evidence>
<feature type="binding site" evidence="16">
    <location>
        <position position="92"/>
    </location>
    <ligand>
        <name>substrate</name>
    </ligand>
</feature>
<name>A0A2P6MFR6_ALKUR</name>
<dbReference type="CDD" id="cd14263">
    <property type="entry name" value="DAGK_IM_like"/>
    <property type="match status" value="1"/>
</dbReference>
<dbReference type="EMBL" id="PVNS01000010">
    <property type="protein sequence ID" value="PRO65107.1"/>
    <property type="molecule type" value="Genomic_DNA"/>
</dbReference>
<evidence type="ECO:0000256" key="18">
    <source>
        <dbReference type="PIRSR" id="PIRSR600829-4"/>
    </source>
</evidence>
<organism evidence="20 21">
    <name type="scientific">Alkalicoccus urumqiensis</name>
    <name type="common">Bacillus urumqiensis</name>
    <dbReference type="NCBI Taxonomy" id="1548213"/>
    <lineage>
        <taxon>Bacteria</taxon>
        <taxon>Bacillati</taxon>
        <taxon>Bacillota</taxon>
        <taxon>Bacilli</taxon>
        <taxon>Bacillales</taxon>
        <taxon>Bacillaceae</taxon>
        <taxon>Alkalicoccus</taxon>
    </lineage>
</organism>
<evidence type="ECO:0000256" key="8">
    <source>
        <dbReference type="ARBA" id="ARBA00022777"/>
    </source>
</evidence>
<protein>
    <submittedName>
        <fullName evidence="20">Diacylglycerol kinase</fullName>
    </submittedName>
</protein>
<keyword evidence="14" id="KW-1208">Phospholipid metabolism</keyword>
<dbReference type="Gene3D" id="1.10.287.3610">
    <property type="match status" value="1"/>
</dbReference>
<feature type="binding site" evidence="17">
    <location>
        <position position="39"/>
    </location>
    <ligand>
        <name>ATP</name>
        <dbReference type="ChEBI" id="CHEBI:30616"/>
    </ligand>
</feature>
<keyword evidence="18" id="KW-0460">Magnesium</keyword>
<evidence type="ECO:0000256" key="4">
    <source>
        <dbReference type="ARBA" id="ARBA00022516"/>
    </source>
</evidence>
<accession>A0A2P6MFR6</accession>
<dbReference type="Proteomes" id="UP000243650">
    <property type="component" value="Unassembled WGS sequence"/>
</dbReference>
<evidence type="ECO:0000256" key="1">
    <source>
        <dbReference type="ARBA" id="ARBA00004651"/>
    </source>
</evidence>
<evidence type="ECO:0000256" key="12">
    <source>
        <dbReference type="ARBA" id="ARBA00023136"/>
    </source>
</evidence>
<feature type="binding site" evidence="18">
    <location>
        <position position="51"/>
    </location>
    <ligand>
        <name>a divalent metal cation</name>
        <dbReference type="ChEBI" id="CHEBI:60240"/>
    </ligand>
</feature>
<evidence type="ECO:0000256" key="2">
    <source>
        <dbReference type="ARBA" id="ARBA00005967"/>
    </source>
</evidence>
<comment type="cofactor">
    <cofactor evidence="18">
        <name>Mg(2+)</name>
        <dbReference type="ChEBI" id="CHEBI:18420"/>
    </cofactor>
    <text evidence="18">Mn(2+), Zn(2+), Cd(2+) and Co(2+) support activity to lesser extents.</text>
</comment>
<evidence type="ECO:0000256" key="7">
    <source>
        <dbReference type="ARBA" id="ARBA00022741"/>
    </source>
</evidence>
<dbReference type="GO" id="GO:0005524">
    <property type="term" value="F:ATP binding"/>
    <property type="evidence" value="ECO:0007669"/>
    <property type="project" value="UniProtKB-KW"/>
</dbReference>
<evidence type="ECO:0000256" key="3">
    <source>
        <dbReference type="ARBA" id="ARBA00022475"/>
    </source>
</evidence>
<dbReference type="PANTHER" id="PTHR34299">
    <property type="entry name" value="DIACYLGLYCEROL KINASE"/>
    <property type="match status" value="1"/>
</dbReference>
<keyword evidence="4" id="KW-0444">Lipid biosynthesis</keyword>
<evidence type="ECO:0000256" key="16">
    <source>
        <dbReference type="PIRSR" id="PIRSR600829-2"/>
    </source>
</evidence>
<feature type="binding site" evidence="18">
    <location>
        <position position="99"/>
    </location>
    <ligand>
        <name>a divalent metal cation</name>
        <dbReference type="ChEBI" id="CHEBI:60240"/>
    </ligand>
</feature>